<feature type="repeat" description="WD" evidence="3">
    <location>
        <begin position="946"/>
        <end position="987"/>
    </location>
</feature>
<dbReference type="EMBL" id="FNVO01000004">
    <property type="protein sequence ID" value="SEG26805.1"/>
    <property type="molecule type" value="Genomic_DNA"/>
</dbReference>
<evidence type="ECO:0000256" key="2">
    <source>
        <dbReference type="ARBA" id="ARBA00022737"/>
    </source>
</evidence>
<dbReference type="InterPro" id="IPR019775">
    <property type="entry name" value="WD40_repeat_CS"/>
</dbReference>
<keyword evidence="1 3" id="KW-0853">WD repeat</keyword>
<dbReference type="RefSeq" id="WP_103937621.1">
    <property type="nucleotide sequence ID" value="NZ_FNVO01000004.1"/>
</dbReference>
<feature type="domain" description="Novel STAND NTPase 1" evidence="5">
    <location>
        <begin position="83"/>
        <end position="471"/>
    </location>
</feature>
<dbReference type="InterPro" id="IPR001680">
    <property type="entry name" value="WD40_rpt"/>
</dbReference>
<sequence>MRRRRHLGLLLQVLLVLVASLLGIVTNYATNAEDTPLYLELLQKVAVPGIAVLIVVLIAGHVVVYRLESPAPPRRSWDRSRTPYPGLDAFTEDESAVFFGREAQIAELVRRLQEPPARPVDRFVALVGASGSGKSSLVQAGVIPRLRERRWTVLPVLTPGTNPFGALAHVLAQVDGAQDEAAILRRLRRSPQALPALLREVRHRQGHRFRRMLLVIDQLEELLTLAGERDRAAFLEALSQAVAQDSRLWVVGTVRIEFLRDLLETAQAELFQSPVAIGAIGRPQLLQAVRQPGELVGMAFAPGLVETIVDDAGTSDALPLLAYLLQELYFAAGPGATVTLERYRALGGVAGALSRQADQVMTELRDEGDADAVFAVLLKFVTVEGQEATRRRVPLADLSAGERRVVDAFVDARLLVTDADNGQPYAHVAHEALFRQWPPLRQEVETRAEQLRQRAELERWATDWQRSGRSDDYLLTGERLTLAQRWLAALEESGQASEPVRELVDVSLRRDLAFLRRVSEGIGRYVLANAERYPELSILLSLAALGECATTPAAQRALMAALSFSHLRTVLTGHTDTVRNLAWSPDGTRIATASRDGTARIFDAASGHCEQVLSGHGAMVEMVARSPDSAQVATASRDHTIRLWDAITGAQVRALTGASDVVRGVAWSPDGRLIAGASRDLVVRVWDAATGELRHALRGHRDNVLGIGWSPGGRLATASHDRTVIVWDRETGTPAMVLEGHTDLVEGLAWSPDGQSLASSSGDHTIRIWDAGTGRQRLLIRGHADQVWNVAWSPDGHRIASVSTDRTARIFDAQDAEPLAVLRGHDDTVWGVTWSPDGSRIATGSEDGTARIWDVRPRGAETALLAGHGQQINQAAWSPDDRRVATVSDDRTIRLWDAAIGEAISTLGGHSDRIWTVAWSPDGSRVATGSQDGTARVWSDSRGVVLDHEGSAVEAVTWSPDGSRIVTGGHDHTVRIWDADNGTRLAALTGHQDWVVSATWSPSGRMIATTSDDRTCRIWDISAGEQLTTLRGHENWVDDVSWSPDERHVVTGSADWTARIWETATGRQVGVLRGHEGRVRAVAWSPDGSRIATGSDDRTVRVWDAITREEIVVAGVHQDKVTSVAWSSDGRRLLTASFDGTARIWPADPDFARLQATARNRVFRSLTEDERRSHLLPPSP</sequence>
<dbReference type="PROSITE" id="PS50294">
    <property type="entry name" value="WD_REPEATS_REGION"/>
    <property type="match status" value="14"/>
</dbReference>
<dbReference type="AlphaFoldDB" id="A0A1H5YTI2"/>
<dbReference type="PANTHER" id="PTHR19848">
    <property type="entry name" value="WD40 REPEAT PROTEIN"/>
    <property type="match status" value="1"/>
</dbReference>
<keyword evidence="7" id="KW-1185">Reference proteome</keyword>
<dbReference type="SUPFAM" id="SSF50978">
    <property type="entry name" value="WD40 repeat-like"/>
    <property type="match status" value="2"/>
</dbReference>
<evidence type="ECO:0000256" key="4">
    <source>
        <dbReference type="SAM" id="Phobius"/>
    </source>
</evidence>
<dbReference type="InterPro" id="IPR015943">
    <property type="entry name" value="WD40/YVTN_repeat-like_dom_sf"/>
</dbReference>
<dbReference type="OrthoDB" id="414967at2"/>
<keyword evidence="4" id="KW-1133">Transmembrane helix</keyword>
<feature type="repeat" description="WD" evidence="3">
    <location>
        <begin position="1114"/>
        <end position="1145"/>
    </location>
</feature>
<feature type="transmembrane region" description="Helical" evidence="4">
    <location>
        <begin position="47"/>
        <end position="67"/>
    </location>
</feature>
<dbReference type="Gene3D" id="2.130.10.10">
    <property type="entry name" value="YVTN repeat-like/Quinoprotein amine dehydrogenase"/>
    <property type="match status" value="6"/>
</dbReference>
<feature type="repeat" description="WD" evidence="3">
    <location>
        <begin position="655"/>
        <end position="696"/>
    </location>
</feature>
<proteinExistence type="predicted"/>
<evidence type="ECO:0000259" key="5">
    <source>
        <dbReference type="Pfam" id="PF20703"/>
    </source>
</evidence>
<dbReference type="InterPro" id="IPR036322">
    <property type="entry name" value="WD40_repeat_dom_sf"/>
</dbReference>
<reference evidence="7" key="1">
    <citation type="submission" date="2016-10" db="EMBL/GenBank/DDBJ databases">
        <authorList>
            <person name="Varghese N."/>
            <person name="Submissions S."/>
        </authorList>
    </citation>
    <scope>NUCLEOTIDE SEQUENCE [LARGE SCALE GENOMIC DNA]</scope>
    <source>
        <strain evidence="7">DSM 43163</strain>
    </source>
</reference>
<feature type="repeat" description="WD" evidence="3">
    <location>
        <begin position="865"/>
        <end position="906"/>
    </location>
</feature>
<evidence type="ECO:0000256" key="1">
    <source>
        <dbReference type="ARBA" id="ARBA00022574"/>
    </source>
</evidence>
<feature type="repeat" description="WD" evidence="3">
    <location>
        <begin position="1030"/>
        <end position="1071"/>
    </location>
</feature>
<protein>
    <submittedName>
        <fullName evidence="6">WD40 repeat</fullName>
    </submittedName>
</protein>
<dbReference type="SUPFAM" id="SSF52540">
    <property type="entry name" value="P-loop containing nucleoside triphosphate hydrolases"/>
    <property type="match status" value="1"/>
</dbReference>
<feature type="repeat" description="WD" evidence="3">
    <location>
        <begin position="738"/>
        <end position="779"/>
    </location>
</feature>
<feature type="repeat" description="WD" evidence="3">
    <location>
        <begin position="780"/>
        <end position="821"/>
    </location>
</feature>
<feature type="repeat" description="WD" evidence="3">
    <location>
        <begin position="822"/>
        <end position="856"/>
    </location>
</feature>
<feature type="repeat" description="WD" evidence="3">
    <location>
        <begin position="613"/>
        <end position="654"/>
    </location>
</feature>
<dbReference type="SMART" id="SM00320">
    <property type="entry name" value="WD40"/>
    <property type="match status" value="14"/>
</dbReference>
<feature type="repeat" description="WD" evidence="3">
    <location>
        <begin position="988"/>
        <end position="1029"/>
    </location>
</feature>
<dbReference type="Gene3D" id="3.40.50.300">
    <property type="entry name" value="P-loop containing nucleotide triphosphate hydrolases"/>
    <property type="match status" value="1"/>
</dbReference>
<evidence type="ECO:0000313" key="7">
    <source>
        <dbReference type="Proteomes" id="UP000236723"/>
    </source>
</evidence>
<feature type="repeat" description="WD" evidence="3">
    <location>
        <begin position="571"/>
        <end position="612"/>
    </location>
</feature>
<feature type="repeat" description="WD" evidence="3">
    <location>
        <begin position="1072"/>
        <end position="1113"/>
    </location>
</feature>
<dbReference type="Pfam" id="PF20703">
    <property type="entry name" value="nSTAND1"/>
    <property type="match status" value="1"/>
</dbReference>
<dbReference type="Proteomes" id="UP000236723">
    <property type="component" value="Unassembled WGS sequence"/>
</dbReference>
<dbReference type="PRINTS" id="PR00320">
    <property type="entry name" value="GPROTEINBRPT"/>
</dbReference>
<name>A0A1H5YTI2_9ACTN</name>
<dbReference type="InterPro" id="IPR049052">
    <property type="entry name" value="nSTAND1"/>
</dbReference>
<organism evidence="6 7">
    <name type="scientific">Thermomonospora echinospora</name>
    <dbReference type="NCBI Taxonomy" id="1992"/>
    <lineage>
        <taxon>Bacteria</taxon>
        <taxon>Bacillati</taxon>
        <taxon>Actinomycetota</taxon>
        <taxon>Actinomycetes</taxon>
        <taxon>Streptosporangiales</taxon>
        <taxon>Thermomonosporaceae</taxon>
        <taxon>Thermomonospora</taxon>
    </lineage>
</organism>
<keyword evidence="4" id="KW-0812">Transmembrane</keyword>
<feature type="repeat" description="WD" evidence="3">
    <location>
        <begin position="697"/>
        <end position="737"/>
    </location>
</feature>
<dbReference type="CDD" id="cd00200">
    <property type="entry name" value="WD40"/>
    <property type="match status" value="2"/>
</dbReference>
<accession>A0A1H5YTI2</accession>
<evidence type="ECO:0000313" key="6">
    <source>
        <dbReference type="EMBL" id="SEG26805.1"/>
    </source>
</evidence>
<dbReference type="InterPro" id="IPR020472">
    <property type="entry name" value="WD40_PAC1"/>
</dbReference>
<keyword evidence="2" id="KW-0677">Repeat</keyword>
<dbReference type="Pfam" id="PF00400">
    <property type="entry name" value="WD40"/>
    <property type="match status" value="14"/>
</dbReference>
<feature type="repeat" description="WD" evidence="3">
    <location>
        <begin position="907"/>
        <end position="939"/>
    </location>
</feature>
<dbReference type="PROSITE" id="PS50082">
    <property type="entry name" value="WD_REPEATS_2"/>
    <property type="match status" value="14"/>
</dbReference>
<dbReference type="InterPro" id="IPR027417">
    <property type="entry name" value="P-loop_NTPase"/>
</dbReference>
<evidence type="ECO:0000256" key="3">
    <source>
        <dbReference type="PROSITE-ProRule" id="PRU00221"/>
    </source>
</evidence>
<keyword evidence="4" id="KW-0472">Membrane</keyword>
<dbReference type="PROSITE" id="PS00678">
    <property type="entry name" value="WD_REPEATS_1"/>
    <property type="match status" value="5"/>
</dbReference>
<dbReference type="PANTHER" id="PTHR19848:SF8">
    <property type="entry name" value="F-BOX AND WD REPEAT DOMAIN CONTAINING 7"/>
    <property type="match status" value="1"/>
</dbReference>
<gene>
    <name evidence="6" type="ORF">SAMN04489712_104150</name>
</gene>